<dbReference type="KEGG" id="lcre:Pla8534_70740"/>
<dbReference type="AlphaFoldDB" id="A0A518E4Z7"/>
<name>A0A518E4Z7_9BACT</name>
<dbReference type="InterPro" id="IPR036390">
    <property type="entry name" value="WH_DNA-bd_sf"/>
</dbReference>
<feature type="domain" description="WCX" evidence="3">
    <location>
        <begin position="245"/>
        <end position="323"/>
    </location>
</feature>
<evidence type="ECO:0000259" key="2">
    <source>
        <dbReference type="Pfam" id="PF13280"/>
    </source>
</evidence>
<dbReference type="Gene3D" id="1.10.10.10">
    <property type="entry name" value="Winged helix-like DNA-binding domain superfamily/Winged helix DNA-binding domain"/>
    <property type="match status" value="1"/>
</dbReference>
<feature type="domain" description="Helix-turn-helix type 11" evidence="1">
    <location>
        <begin position="12"/>
        <end position="58"/>
    </location>
</feature>
<feature type="domain" description="WYL" evidence="2">
    <location>
        <begin position="148"/>
        <end position="214"/>
    </location>
</feature>
<dbReference type="Pfam" id="PF08279">
    <property type="entry name" value="HTH_11"/>
    <property type="match status" value="1"/>
</dbReference>
<evidence type="ECO:0000313" key="4">
    <source>
        <dbReference type="EMBL" id="QDU99162.1"/>
    </source>
</evidence>
<accession>A0A518E4Z7</accession>
<dbReference type="InterPro" id="IPR026881">
    <property type="entry name" value="WYL_dom"/>
</dbReference>
<dbReference type="InterPro" id="IPR036388">
    <property type="entry name" value="WH-like_DNA-bd_sf"/>
</dbReference>
<dbReference type="InterPro" id="IPR013196">
    <property type="entry name" value="HTH_11"/>
</dbReference>
<dbReference type="InterPro" id="IPR028349">
    <property type="entry name" value="PafC-like"/>
</dbReference>
<dbReference type="InterPro" id="IPR057727">
    <property type="entry name" value="WCX_dom"/>
</dbReference>
<dbReference type="PANTHER" id="PTHR34580">
    <property type="match status" value="1"/>
</dbReference>
<dbReference type="Pfam" id="PF13280">
    <property type="entry name" value="WYL"/>
    <property type="match status" value="1"/>
</dbReference>
<dbReference type="EMBL" id="CP036433">
    <property type="protein sequence ID" value="QDU99162.1"/>
    <property type="molecule type" value="Genomic_DNA"/>
</dbReference>
<proteinExistence type="predicted"/>
<dbReference type="InterPro" id="IPR051534">
    <property type="entry name" value="CBASS_pafABC_assoc_protein"/>
</dbReference>
<dbReference type="Pfam" id="PF25583">
    <property type="entry name" value="WCX"/>
    <property type="match status" value="1"/>
</dbReference>
<evidence type="ECO:0000259" key="3">
    <source>
        <dbReference type="Pfam" id="PF25583"/>
    </source>
</evidence>
<dbReference type="PIRSF" id="PIRSF016838">
    <property type="entry name" value="PafC"/>
    <property type="match status" value="1"/>
</dbReference>
<evidence type="ECO:0000313" key="5">
    <source>
        <dbReference type="Proteomes" id="UP000317648"/>
    </source>
</evidence>
<organism evidence="4 5">
    <name type="scientific">Lignipirellula cremea</name>
    <dbReference type="NCBI Taxonomy" id="2528010"/>
    <lineage>
        <taxon>Bacteria</taxon>
        <taxon>Pseudomonadati</taxon>
        <taxon>Planctomycetota</taxon>
        <taxon>Planctomycetia</taxon>
        <taxon>Pirellulales</taxon>
        <taxon>Pirellulaceae</taxon>
        <taxon>Lignipirellula</taxon>
    </lineage>
</organism>
<dbReference type="SUPFAM" id="SSF46785">
    <property type="entry name" value="Winged helix' DNA-binding domain"/>
    <property type="match status" value="1"/>
</dbReference>
<dbReference type="PANTHER" id="PTHR34580:SF1">
    <property type="entry name" value="PROTEIN PAFC"/>
    <property type="match status" value="1"/>
</dbReference>
<evidence type="ECO:0000259" key="1">
    <source>
        <dbReference type="Pfam" id="PF08279"/>
    </source>
</evidence>
<gene>
    <name evidence="4" type="ORF">Pla8534_70740</name>
</gene>
<dbReference type="Proteomes" id="UP000317648">
    <property type="component" value="Chromosome"/>
</dbReference>
<reference evidence="4 5" key="1">
    <citation type="submission" date="2019-02" db="EMBL/GenBank/DDBJ databases">
        <title>Deep-cultivation of Planctomycetes and their phenomic and genomic characterization uncovers novel biology.</title>
        <authorList>
            <person name="Wiegand S."/>
            <person name="Jogler M."/>
            <person name="Boedeker C."/>
            <person name="Pinto D."/>
            <person name="Vollmers J."/>
            <person name="Rivas-Marin E."/>
            <person name="Kohn T."/>
            <person name="Peeters S.H."/>
            <person name="Heuer A."/>
            <person name="Rast P."/>
            <person name="Oberbeckmann S."/>
            <person name="Bunk B."/>
            <person name="Jeske O."/>
            <person name="Meyerdierks A."/>
            <person name="Storesund J.E."/>
            <person name="Kallscheuer N."/>
            <person name="Luecker S."/>
            <person name="Lage O.M."/>
            <person name="Pohl T."/>
            <person name="Merkel B.J."/>
            <person name="Hornburger P."/>
            <person name="Mueller R.-W."/>
            <person name="Bruemmer F."/>
            <person name="Labrenz M."/>
            <person name="Spormann A.M."/>
            <person name="Op den Camp H."/>
            <person name="Overmann J."/>
            <person name="Amann R."/>
            <person name="Jetten M.S.M."/>
            <person name="Mascher T."/>
            <person name="Medema M.H."/>
            <person name="Devos D.P."/>
            <person name="Kaster A.-K."/>
            <person name="Ovreas L."/>
            <person name="Rohde M."/>
            <person name="Galperin M.Y."/>
            <person name="Jogler C."/>
        </authorList>
    </citation>
    <scope>NUCLEOTIDE SEQUENCE [LARGE SCALE GENOMIC DNA]</scope>
    <source>
        <strain evidence="4 5">Pla85_3_4</strain>
    </source>
</reference>
<dbReference type="PROSITE" id="PS52050">
    <property type="entry name" value="WYL"/>
    <property type="match status" value="1"/>
</dbReference>
<keyword evidence="5" id="KW-1185">Reference proteome</keyword>
<protein>
    <submittedName>
        <fullName evidence="4">HTH domain protein</fullName>
    </submittedName>
</protein>
<sequence length="340" mass="38601">MAGQSPLERQWLILRTLCARRYGATIRELADEYEVSPRTIQRDLGLLRDLGFPLEPQGGPHGRNHWVATHDAQTPPFSFDVSEILGLYLGRALLEPLAGTVVWDSANTAFRKIKASLGEAALAYFGKLNGLIHRTAFRDSQYAEKSQIIDDLMVGVEDQRMTFITYQSARSTEPLTYDVYPYGLVYHRGSLYLVAMSQHHEEIRTFKLDRITDVGLENLTFQRPADFRLQEYLQHSLGIYRGDGEPQRVVVRFAPEVSRYVAEHHWHHSQRLIPQKDGWLRFEVELASLAELKSWVLGFGAKAMVLEPTSLRDEILAEAQAMLENAAAAQRKASPQSAEH</sequence>
<dbReference type="OrthoDB" id="274320at2"/>
<dbReference type="RefSeq" id="WP_145058961.1">
    <property type="nucleotide sequence ID" value="NZ_CP036433.1"/>
</dbReference>